<accession>A0A1C5AXY7</accession>
<organism evidence="2 3">
    <name type="scientific">Micromonospora carbonacea</name>
    <dbReference type="NCBI Taxonomy" id="47853"/>
    <lineage>
        <taxon>Bacteria</taxon>
        <taxon>Bacillati</taxon>
        <taxon>Actinomycetota</taxon>
        <taxon>Actinomycetes</taxon>
        <taxon>Micromonosporales</taxon>
        <taxon>Micromonosporaceae</taxon>
        <taxon>Micromonospora</taxon>
    </lineage>
</organism>
<feature type="compositionally biased region" description="Basic and acidic residues" evidence="1">
    <location>
        <begin position="264"/>
        <end position="276"/>
    </location>
</feature>
<feature type="region of interest" description="Disordered" evidence="1">
    <location>
        <begin position="257"/>
        <end position="276"/>
    </location>
</feature>
<name>A0A1C5AXY7_9ACTN</name>
<protein>
    <submittedName>
        <fullName evidence="2">Uncharacterized protein</fullName>
    </submittedName>
</protein>
<dbReference type="RefSeq" id="WP_074479244.1">
    <property type="nucleotide sequence ID" value="NZ_FMCT01000026.1"/>
</dbReference>
<sequence length="361" mass="40032">MNPATDTGRARYDATDVPALRRGLADWYGSARGVNFYLQAIQLGRQPIRPPGPPDKVARLLAAAETTRLRDGDLWYVDEDLCALLNAAHPSMPAFAPRPEDLPSKVGFAVLADPIAVYAAEEARDDQVVELLARSGGEKIRQASEQLYAGQAPIVAVSWSPVTNPHWPAGGLWMSFYAASGLHEQDVFTDPKVLARARGLLPPLTVDNEACLAWRPDGYPVDEFQLPGPDAPMTTLSWARLVFAAFQLAAQANLAESEQLTTARPERRRTERAGMPPRDVRVARLRRTLSADRDSEADRGGREWQHRWVVRGHWRKHWYPSLNDHRPLWIAPYLKGPADAPLIGGDKVTIINTPPTQREGQ</sequence>
<reference evidence="3" key="1">
    <citation type="submission" date="2016-06" db="EMBL/GenBank/DDBJ databases">
        <authorList>
            <person name="Varghese N."/>
            <person name="Submissions Spin"/>
        </authorList>
    </citation>
    <scope>NUCLEOTIDE SEQUENCE [LARGE SCALE GENOMIC DNA]</scope>
    <source>
        <strain evidence="3">DSM 43168</strain>
    </source>
</reference>
<dbReference type="Proteomes" id="UP000183585">
    <property type="component" value="Unassembled WGS sequence"/>
</dbReference>
<evidence type="ECO:0000256" key="1">
    <source>
        <dbReference type="SAM" id="MobiDB-lite"/>
    </source>
</evidence>
<evidence type="ECO:0000313" key="3">
    <source>
        <dbReference type="Proteomes" id="UP000183585"/>
    </source>
</evidence>
<proteinExistence type="predicted"/>
<dbReference type="EMBL" id="FMCT01000026">
    <property type="protein sequence ID" value="SCF50072.1"/>
    <property type="molecule type" value="Genomic_DNA"/>
</dbReference>
<evidence type="ECO:0000313" key="2">
    <source>
        <dbReference type="EMBL" id="SCF50072.1"/>
    </source>
</evidence>
<keyword evidence="3" id="KW-1185">Reference proteome</keyword>
<gene>
    <name evidence="2" type="ORF">GA0070563_12632</name>
</gene>
<dbReference type="AlphaFoldDB" id="A0A1C5AXY7"/>